<evidence type="ECO:0000313" key="2">
    <source>
        <dbReference type="EMBL" id="VFK00057.1"/>
    </source>
</evidence>
<organism evidence="1">
    <name type="scientific">Candidatus Kentrum sp. LFY</name>
    <dbReference type="NCBI Taxonomy" id="2126342"/>
    <lineage>
        <taxon>Bacteria</taxon>
        <taxon>Pseudomonadati</taxon>
        <taxon>Pseudomonadota</taxon>
        <taxon>Gammaproteobacteria</taxon>
        <taxon>Candidatus Kentrum</taxon>
    </lineage>
</organism>
<accession>A0A450UWH9</accession>
<sequence>MEQNGPFGKVFGEFFLCMEKESTTIGESWFWQRISDIVVFRARFHTLDEKIFGNFAFTMHQEVVRSGICQIYCGQLPMKSSTK</sequence>
<name>A0A450UWH9_9GAMM</name>
<dbReference type="EMBL" id="CAADFF010000091">
    <property type="protein sequence ID" value="VFJ96888.1"/>
    <property type="molecule type" value="Genomic_DNA"/>
</dbReference>
<reference evidence="1" key="1">
    <citation type="submission" date="2019-02" db="EMBL/GenBank/DDBJ databases">
        <authorList>
            <person name="Gruber-Vodicka R. H."/>
            <person name="Seah K. B. B."/>
        </authorList>
    </citation>
    <scope>NUCLEOTIDE SEQUENCE</scope>
    <source>
        <strain evidence="2">BECK_M6</strain>
        <strain evidence="1">BECK_M7</strain>
    </source>
</reference>
<gene>
    <name evidence="2" type="ORF">BECKLFY1418A_GA0070994_11114</name>
    <name evidence="1" type="ORF">BECKLFY1418B_GA0070995_10913</name>
</gene>
<protein>
    <submittedName>
        <fullName evidence="1">Uncharacterized protein</fullName>
    </submittedName>
</protein>
<proteinExistence type="predicted"/>
<dbReference type="AlphaFoldDB" id="A0A450UWH9"/>
<evidence type="ECO:0000313" key="1">
    <source>
        <dbReference type="EMBL" id="VFJ96888.1"/>
    </source>
</evidence>
<dbReference type="EMBL" id="CAADFH010000111">
    <property type="protein sequence ID" value="VFK00057.1"/>
    <property type="molecule type" value="Genomic_DNA"/>
</dbReference>